<evidence type="ECO:0000256" key="3">
    <source>
        <dbReference type="ARBA" id="ARBA00022676"/>
    </source>
</evidence>
<organism evidence="10 11">
    <name type="scientific">Hymenobacter aranciens</name>
    <dbReference type="NCBI Taxonomy" id="3063996"/>
    <lineage>
        <taxon>Bacteria</taxon>
        <taxon>Pseudomonadati</taxon>
        <taxon>Bacteroidota</taxon>
        <taxon>Cytophagia</taxon>
        <taxon>Cytophagales</taxon>
        <taxon>Hymenobacteraceae</taxon>
        <taxon>Hymenobacter</taxon>
    </lineage>
</organism>
<feature type="transmembrane region" description="Helical" evidence="8">
    <location>
        <begin position="42"/>
        <end position="65"/>
    </location>
</feature>
<protein>
    <submittedName>
        <fullName evidence="10">Glycosyltransferase family 39 protein</fullName>
        <ecNumber evidence="10">2.4.-.-</ecNumber>
    </submittedName>
</protein>
<evidence type="ECO:0000256" key="1">
    <source>
        <dbReference type="ARBA" id="ARBA00004651"/>
    </source>
</evidence>
<keyword evidence="11" id="KW-1185">Reference proteome</keyword>
<accession>A0ABT9BBM5</accession>
<keyword evidence="3 10" id="KW-0328">Glycosyltransferase</keyword>
<dbReference type="PANTHER" id="PTHR33908:SF11">
    <property type="entry name" value="MEMBRANE PROTEIN"/>
    <property type="match status" value="1"/>
</dbReference>
<sequence length="519" mass="58555">MSRRLLPLLFALLKFVSGYFLISPAYELQRDEYLYLNHGRHLAWGYLEIPPLTAAQGALSMALGGDELWVKFWPFLWGAATIYLVVRLAGRLGGGWFAQCLAGACYLGTAFARLNLLFQPNSFEVFSFVLAQYALVAYWQDEKPRHLYWLGAALGLGLLNKYTTLFFIAALGGALLLTPARRLLANKHFWGAALLAGLLWLPNVRWQLQHGIPFRHHMALLHEQQLVHVSALDFWKAQLLMCFPAVWVWVPGLLALLLLHQGFRPCRALGWVAVLGVGLLFALSGKDYYALGYYPVLFAFGARWWEGLFGHRGSQPVPVWKTALQLGLAVLPLALMAPLIIFIYPLRPPADMAALAPRYQHLGFYRWEDGQNHALPQDYADMLGWRELADKTRAAYQALPAAVRPHTLIQCANYGQAAAINYFNRHRALPAAQSFNGSFLYWYPGQEHFQAFIIIDDEPDDALAPHFARYYRAGAITNPYARERGTAIMVGVQPDSVLLAQLQHEWRAARAAWENQARP</sequence>
<evidence type="ECO:0000256" key="5">
    <source>
        <dbReference type="ARBA" id="ARBA00022692"/>
    </source>
</evidence>
<dbReference type="RefSeq" id="WP_305006979.1">
    <property type="nucleotide sequence ID" value="NZ_JAUQSY010000008.1"/>
</dbReference>
<evidence type="ECO:0000256" key="7">
    <source>
        <dbReference type="ARBA" id="ARBA00023136"/>
    </source>
</evidence>
<evidence type="ECO:0000256" key="4">
    <source>
        <dbReference type="ARBA" id="ARBA00022679"/>
    </source>
</evidence>
<keyword evidence="2" id="KW-1003">Cell membrane</keyword>
<evidence type="ECO:0000313" key="10">
    <source>
        <dbReference type="EMBL" id="MDO7875662.1"/>
    </source>
</evidence>
<keyword evidence="6 8" id="KW-1133">Transmembrane helix</keyword>
<evidence type="ECO:0000256" key="2">
    <source>
        <dbReference type="ARBA" id="ARBA00022475"/>
    </source>
</evidence>
<dbReference type="GO" id="GO:0016757">
    <property type="term" value="F:glycosyltransferase activity"/>
    <property type="evidence" value="ECO:0007669"/>
    <property type="project" value="UniProtKB-KW"/>
</dbReference>
<feature type="transmembrane region" description="Helical" evidence="8">
    <location>
        <begin position="146"/>
        <end position="177"/>
    </location>
</feature>
<name>A0ABT9BBM5_9BACT</name>
<feature type="transmembrane region" description="Helical" evidence="8">
    <location>
        <begin position="237"/>
        <end position="259"/>
    </location>
</feature>
<keyword evidence="5 8" id="KW-0812">Transmembrane</keyword>
<dbReference type="EMBL" id="JAUQSY010000008">
    <property type="protein sequence ID" value="MDO7875662.1"/>
    <property type="molecule type" value="Genomic_DNA"/>
</dbReference>
<feature type="transmembrane region" description="Helical" evidence="8">
    <location>
        <begin position="266"/>
        <end position="282"/>
    </location>
</feature>
<dbReference type="Pfam" id="PF13231">
    <property type="entry name" value="PMT_2"/>
    <property type="match status" value="1"/>
</dbReference>
<evidence type="ECO:0000313" key="11">
    <source>
        <dbReference type="Proteomes" id="UP001176429"/>
    </source>
</evidence>
<dbReference type="EC" id="2.4.-.-" evidence="10"/>
<dbReference type="InterPro" id="IPR038731">
    <property type="entry name" value="RgtA/B/C-like"/>
</dbReference>
<feature type="transmembrane region" description="Helical" evidence="8">
    <location>
        <begin position="123"/>
        <end position="140"/>
    </location>
</feature>
<comment type="caution">
    <text evidence="10">The sequence shown here is derived from an EMBL/GenBank/DDBJ whole genome shotgun (WGS) entry which is preliminary data.</text>
</comment>
<gene>
    <name evidence="10" type="ORF">Q5H93_13035</name>
</gene>
<reference evidence="10" key="1">
    <citation type="submission" date="2023-07" db="EMBL/GenBank/DDBJ databases">
        <authorList>
            <person name="Kim M.K."/>
        </authorList>
    </citation>
    <scope>NUCLEOTIDE SEQUENCE</scope>
    <source>
        <strain evidence="10">ASUV-10-1</strain>
    </source>
</reference>
<evidence type="ECO:0000256" key="6">
    <source>
        <dbReference type="ARBA" id="ARBA00022989"/>
    </source>
</evidence>
<comment type="subcellular location">
    <subcellularLocation>
        <location evidence="1">Cell membrane</location>
        <topology evidence="1">Multi-pass membrane protein</topology>
    </subcellularLocation>
</comment>
<feature type="transmembrane region" description="Helical" evidence="8">
    <location>
        <begin position="96"/>
        <end position="116"/>
    </location>
</feature>
<evidence type="ECO:0000259" key="9">
    <source>
        <dbReference type="Pfam" id="PF13231"/>
    </source>
</evidence>
<feature type="transmembrane region" description="Helical" evidence="8">
    <location>
        <begin position="326"/>
        <end position="346"/>
    </location>
</feature>
<proteinExistence type="predicted"/>
<dbReference type="Proteomes" id="UP001176429">
    <property type="component" value="Unassembled WGS sequence"/>
</dbReference>
<keyword evidence="4 10" id="KW-0808">Transferase</keyword>
<keyword evidence="7 8" id="KW-0472">Membrane</keyword>
<dbReference type="InterPro" id="IPR050297">
    <property type="entry name" value="LipidA_mod_glycosyltrf_83"/>
</dbReference>
<feature type="domain" description="Glycosyltransferase RgtA/B/C/D-like" evidence="9">
    <location>
        <begin position="50"/>
        <end position="206"/>
    </location>
</feature>
<dbReference type="PANTHER" id="PTHR33908">
    <property type="entry name" value="MANNOSYLTRANSFERASE YKCB-RELATED"/>
    <property type="match status" value="1"/>
</dbReference>
<feature type="transmembrane region" description="Helical" evidence="8">
    <location>
        <begin position="189"/>
        <end position="208"/>
    </location>
</feature>
<feature type="transmembrane region" description="Helical" evidence="8">
    <location>
        <begin position="72"/>
        <end position="90"/>
    </location>
</feature>
<evidence type="ECO:0000256" key="8">
    <source>
        <dbReference type="SAM" id="Phobius"/>
    </source>
</evidence>